<comment type="caution">
    <text evidence="1">The sequence shown here is derived from an EMBL/GenBank/DDBJ whole genome shotgun (WGS) entry which is preliminary data.</text>
</comment>
<accession>A0ABU7KSV6</accession>
<evidence type="ECO:0000313" key="1">
    <source>
        <dbReference type="EMBL" id="MEE2051732.1"/>
    </source>
</evidence>
<name>A0ABU7KSV6_9ACTN</name>
<gene>
    <name evidence="1" type="ORF">Q8A49_14625</name>
</gene>
<protein>
    <submittedName>
        <fullName evidence="1">Uncharacterized protein</fullName>
    </submittedName>
</protein>
<reference evidence="1 2" key="1">
    <citation type="submission" date="2023-07" db="EMBL/GenBank/DDBJ databases">
        <authorList>
            <person name="Girao M."/>
            <person name="Carvalho M.F."/>
        </authorList>
    </citation>
    <scope>NUCLEOTIDE SEQUENCE [LARGE SCALE GENOMIC DNA]</scope>
    <source>
        <strain evidence="1 2">66/93</strain>
    </source>
</reference>
<proteinExistence type="predicted"/>
<sequence length="97" mass="11040">MIRPTTCFTAECDTPGCEPFDEYTPHFDSVEDAITRLVDEWEWSNENGVLLCRDCTDIRECEQTGHDWWAGCTDKATGVREEYCGRCHAASRLLATT</sequence>
<evidence type="ECO:0000313" key="2">
    <source>
        <dbReference type="Proteomes" id="UP001348641"/>
    </source>
</evidence>
<dbReference type="RefSeq" id="WP_330158795.1">
    <property type="nucleotide sequence ID" value="NZ_BAAAJA010000049.1"/>
</dbReference>
<dbReference type="EMBL" id="JAUUCC010000033">
    <property type="protein sequence ID" value="MEE2051732.1"/>
    <property type="molecule type" value="Genomic_DNA"/>
</dbReference>
<dbReference type="Proteomes" id="UP001348641">
    <property type="component" value="Unassembled WGS sequence"/>
</dbReference>
<organism evidence="1 2">
    <name type="scientific">Nocardiopsis tropica</name>
    <dbReference type="NCBI Taxonomy" id="109330"/>
    <lineage>
        <taxon>Bacteria</taxon>
        <taxon>Bacillati</taxon>
        <taxon>Actinomycetota</taxon>
        <taxon>Actinomycetes</taxon>
        <taxon>Streptosporangiales</taxon>
        <taxon>Nocardiopsidaceae</taxon>
        <taxon>Nocardiopsis</taxon>
    </lineage>
</organism>